<evidence type="ECO:0000313" key="3">
    <source>
        <dbReference type="EMBL" id="MCT2042479.1"/>
    </source>
</evidence>
<dbReference type="InterPro" id="IPR056003">
    <property type="entry name" value="CT398_CC_hairpin"/>
</dbReference>
<feature type="domain" description="CT398-like coiled coil hairpin" evidence="2">
    <location>
        <begin position="14"/>
        <end position="192"/>
    </location>
</feature>
<dbReference type="Proteomes" id="UP001525379">
    <property type="component" value="Unassembled WGS sequence"/>
</dbReference>
<evidence type="ECO:0000313" key="4">
    <source>
        <dbReference type="Proteomes" id="UP001525379"/>
    </source>
</evidence>
<feature type="coiled-coil region" evidence="1">
    <location>
        <begin position="58"/>
        <end position="160"/>
    </location>
</feature>
<dbReference type="EMBL" id="JALXSQ010000010">
    <property type="protein sequence ID" value="MCT2042479.1"/>
    <property type="molecule type" value="Genomic_DNA"/>
</dbReference>
<sequence length="245" mass="27504">MKASPNAQLQLLELARLDAQRARLEHTAKNLPEQHHLLQLKDERSTRRAELVRLTGVVEDSEAELRRQQSDVELVEQRLKRDEARLAASTSVTDVQGLEREIATLKKRRSDLEDIELELMARLERERAELTDAREQRNAVEQQADELTELRDRAVEHLQQEAKTNALARREVLKQLPQDVIELYESCRGRGGVGAAELVGAVTMATGVTLDHADLTRIAAAPADDIVMCPDSGAILVRTERSARS</sequence>
<proteinExistence type="predicted"/>
<gene>
    <name evidence="3" type="ORF">M3D15_03895</name>
</gene>
<organism evidence="3 4">
    <name type="scientific">Pseudoclavibacter albus</name>
    <dbReference type="NCBI Taxonomy" id="272241"/>
    <lineage>
        <taxon>Bacteria</taxon>
        <taxon>Bacillati</taxon>
        <taxon>Actinomycetota</taxon>
        <taxon>Actinomycetes</taxon>
        <taxon>Micrococcales</taxon>
        <taxon>Microbacteriaceae</taxon>
        <taxon>Pseudoclavibacter</taxon>
    </lineage>
</organism>
<dbReference type="Pfam" id="PF24481">
    <property type="entry name" value="CT398_CC"/>
    <property type="match status" value="1"/>
</dbReference>
<keyword evidence="1" id="KW-0175">Coiled coil</keyword>
<dbReference type="RefSeq" id="WP_260103988.1">
    <property type="nucleotide sequence ID" value="NZ_JALXSQ010000010.1"/>
</dbReference>
<evidence type="ECO:0000256" key="1">
    <source>
        <dbReference type="SAM" id="Coils"/>
    </source>
</evidence>
<dbReference type="Gene3D" id="1.10.287.1490">
    <property type="match status" value="1"/>
</dbReference>
<comment type="caution">
    <text evidence="3">The sequence shown here is derived from an EMBL/GenBank/DDBJ whole genome shotgun (WGS) entry which is preliminary data.</text>
</comment>
<accession>A0ABT2HVY4</accession>
<name>A0ABT2HVY4_9MICO</name>
<evidence type="ECO:0000259" key="2">
    <source>
        <dbReference type="Pfam" id="PF24481"/>
    </source>
</evidence>
<reference evidence="3 4" key="1">
    <citation type="submission" date="2022-04" db="EMBL/GenBank/DDBJ databases">
        <title>Human microbiome associated bacterial genomes.</title>
        <authorList>
            <person name="Sandstrom S."/>
            <person name="Salamzade R."/>
            <person name="Kalan L.R."/>
        </authorList>
    </citation>
    <scope>NUCLEOTIDE SEQUENCE [LARGE SCALE GENOMIC DNA]</scope>
    <source>
        <strain evidence="4">p3-SID1799</strain>
    </source>
</reference>
<protein>
    <recommendedName>
        <fullName evidence="2">CT398-like coiled coil hairpin domain-containing protein</fullName>
    </recommendedName>
</protein>
<keyword evidence="4" id="KW-1185">Reference proteome</keyword>